<dbReference type="InterPro" id="IPR013862">
    <property type="entry name" value="Kei1"/>
</dbReference>
<dbReference type="VEuPathDB" id="FungiDB:SAPIO_CDS9776"/>
<keyword evidence="1" id="KW-0812">Transmembrane</keyword>
<dbReference type="GO" id="GO:0006673">
    <property type="term" value="P:inositol phosphoceramide metabolic process"/>
    <property type="evidence" value="ECO:0007669"/>
    <property type="project" value="InterPro"/>
</dbReference>
<keyword evidence="1" id="KW-1133">Transmembrane helix</keyword>
<comment type="caution">
    <text evidence="2">The sequence shown here is derived from an EMBL/GenBank/DDBJ whole genome shotgun (WGS) entry which is preliminary data.</text>
</comment>
<feature type="transmembrane region" description="Helical" evidence="1">
    <location>
        <begin position="60"/>
        <end position="80"/>
    </location>
</feature>
<dbReference type="KEGG" id="sapo:SAPIO_CDS9776"/>
<dbReference type="OMA" id="DQPVGFN"/>
<dbReference type="Proteomes" id="UP000028545">
    <property type="component" value="Unassembled WGS sequence"/>
</dbReference>
<evidence type="ECO:0000313" key="2">
    <source>
        <dbReference type="EMBL" id="KEZ39797.1"/>
    </source>
</evidence>
<dbReference type="GO" id="GO:0070917">
    <property type="term" value="F:inositol phosphoceramide synthase regulator activity"/>
    <property type="evidence" value="ECO:0007669"/>
    <property type="project" value="InterPro"/>
</dbReference>
<keyword evidence="1" id="KW-0472">Membrane</keyword>
<dbReference type="PANTHER" id="PTHR28077:SF1">
    <property type="entry name" value="INOSITOL PHOSPHORYLCERAMIDE SYNTHASE REGULATORY SUBUNIT KEI1"/>
    <property type="match status" value="1"/>
</dbReference>
<dbReference type="Pfam" id="PF08552">
    <property type="entry name" value="Kei1"/>
    <property type="match status" value="1"/>
</dbReference>
<dbReference type="GO" id="GO:0000139">
    <property type="term" value="C:Golgi membrane"/>
    <property type="evidence" value="ECO:0007669"/>
    <property type="project" value="TreeGrafter"/>
</dbReference>
<evidence type="ECO:0008006" key="4">
    <source>
        <dbReference type="Google" id="ProtNLM"/>
    </source>
</evidence>
<feature type="transmembrane region" description="Helical" evidence="1">
    <location>
        <begin position="92"/>
        <end position="115"/>
    </location>
</feature>
<organism evidence="2 3">
    <name type="scientific">Pseudallescheria apiosperma</name>
    <name type="common">Scedosporium apiospermum</name>
    <dbReference type="NCBI Taxonomy" id="563466"/>
    <lineage>
        <taxon>Eukaryota</taxon>
        <taxon>Fungi</taxon>
        <taxon>Dikarya</taxon>
        <taxon>Ascomycota</taxon>
        <taxon>Pezizomycotina</taxon>
        <taxon>Sordariomycetes</taxon>
        <taxon>Hypocreomycetidae</taxon>
        <taxon>Microascales</taxon>
        <taxon>Microascaceae</taxon>
        <taxon>Scedosporium</taxon>
    </lineage>
</organism>
<dbReference type="EMBL" id="JOWA01000143">
    <property type="protein sequence ID" value="KEZ39797.1"/>
    <property type="molecule type" value="Genomic_DNA"/>
</dbReference>
<feature type="transmembrane region" description="Helical" evidence="1">
    <location>
        <begin position="170"/>
        <end position="194"/>
    </location>
</feature>
<dbReference type="RefSeq" id="XP_016639596.1">
    <property type="nucleotide sequence ID" value="XM_016791086.1"/>
</dbReference>
<proteinExistence type="predicted"/>
<dbReference type="PANTHER" id="PTHR28077">
    <property type="entry name" value="INOSITOL PHOSPHORYLCERAMIDE SYNTHASE REGULATORY SUBUNIT KEI1"/>
    <property type="match status" value="1"/>
</dbReference>
<dbReference type="AlphaFoldDB" id="A0A084FXI5"/>
<keyword evidence="3" id="KW-1185">Reference proteome</keyword>
<dbReference type="GO" id="GO:0070916">
    <property type="term" value="C:inositol phosphoceramide synthase complex"/>
    <property type="evidence" value="ECO:0007669"/>
    <property type="project" value="TreeGrafter"/>
</dbReference>
<reference evidence="2 3" key="1">
    <citation type="journal article" date="2014" name="Genome Announc.">
        <title>Draft genome sequence of the pathogenic fungus Scedosporium apiospermum.</title>
        <authorList>
            <person name="Vandeputte P."/>
            <person name="Ghamrawi S."/>
            <person name="Rechenmann M."/>
            <person name="Iltis A."/>
            <person name="Giraud S."/>
            <person name="Fleury M."/>
            <person name="Thornton C."/>
            <person name="Delhaes L."/>
            <person name="Meyer W."/>
            <person name="Papon N."/>
            <person name="Bouchara J.P."/>
        </authorList>
    </citation>
    <scope>NUCLEOTIDE SEQUENCE [LARGE SCALE GENOMIC DNA]</scope>
    <source>
        <strain evidence="2 3">IHEM 14462</strain>
    </source>
</reference>
<name>A0A084FXI5_PSEDA</name>
<evidence type="ECO:0000256" key="1">
    <source>
        <dbReference type="SAM" id="Phobius"/>
    </source>
</evidence>
<protein>
    <recommendedName>
        <fullName evidence="4">Inositol phoshorylceramide synthase regulatory subunit kei1</fullName>
    </recommendedName>
</protein>
<accession>A0A084FXI5</accession>
<dbReference type="OrthoDB" id="9989112at2759"/>
<dbReference type="HOGENOM" id="CLU_047267_0_0_1"/>
<gene>
    <name evidence="2" type="ORF">SAPIO_CDS9776</name>
</gene>
<sequence length="275" mass="30615">MSSMRSFLHIRVPRPKSLLGLISLQTGTEFISLMLAFNKLTGLYGILAILTGFELSLLQLTTYIYSILVLGLLAILIPHIKKQSPFECLSLAWLHIIDTLINCACTTFFAVQWYFSSVAESDVLTQQHGAGEQLNGTALPFVSRGASTVLYKRLQNLQGGVPVAMPHDTAFSFVLITAFTLVRIYFSLIVAAYAQQVLIRHVDLEMENDRPRAKDANGPFAVGTDEGEGWKGRVGRVLVSLGRSYWLDYKDQEEWAKSMNERFRKSSTSLASAEV</sequence>
<dbReference type="GeneID" id="27728848"/>
<evidence type="ECO:0000313" key="3">
    <source>
        <dbReference type="Proteomes" id="UP000028545"/>
    </source>
</evidence>